<reference evidence="1" key="1">
    <citation type="submission" date="2018-11" db="EMBL/GenBank/DDBJ databases">
        <authorList>
            <person name="Alioto T."/>
            <person name="Alioto T."/>
        </authorList>
    </citation>
    <scope>NUCLEOTIDE SEQUENCE</scope>
</reference>
<gene>
    <name evidence="1" type="ORF">MGAL_10B077809</name>
</gene>
<organism evidence="1 2">
    <name type="scientific">Mytilus galloprovincialis</name>
    <name type="common">Mediterranean mussel</name>
    <dbReference type="NCBI Taxonomy" id="29158"/>
    <lineage>
        <taxon>Eukaryota</taxon>
        <taxon>Metazoa</taxon>
        <taxon>Spiralia</taxon>
        <taxon>Lophotrochozoa</taxon>
        <taxon>Mollusca</taxon>
        <taxon>Bivalvia</taxon>
        <taxon>Autobranchia</taxon>
        <taxon>Pteriomorphia</taxon>
        <taxon>Mytilida</taxon>
        <taxon>Mytiloidea</taxon>
        <taxon>Mytilidae</taxon>
        <taxon>Mytilinae</taxon>
        <taxon>Mytilus</taxon>
    </lineage>
</organism>
<comment type="caution">
    <text evidence="1">The sequence shown here is derived from an EMBL/GenBank/DDBJ whole genome shotgun (WGS) entry which is preliminary data.</text>
</comment>
<dbReference type="Proteomes" id="UP000596742">
    <property type="component" value="Unassembled WGS sequence"/>
</dbReference>
<evidence type="ECO:0000313" key="1">
    <source>
        <dbReference type="EMBL" id="VDI08512.1"/>
    </source>
</evidence>
<dbReference type="EMBL" id="UYJE01002195">
    <property type="protein sequence ID" value="VDI08512.1"/>
    <property type="molecule type" value="Genomic_DNA"/>
</dbReference>
<evidence type="ECO:0000313" key="2">
    <source>
        <dbReference type="Proteomes" id="UP000596742"/>
    </source>
</evidence>
<dbReference type="OrthoDB" id="10451683at2759"/>
<proteinExistence type="predicted"/>
<sequence>LVINLSKSFKFQCPSSKQWIIRARSSCVIADGYICLFGENTNEFIELCRKKPYVQQAGFKFAIVGSLDKRTCERTRYQPFTFSTNGMSACIFEKTSCIEKGQIIFSNGSSNSDRQCRCDYTQGYDFITKPEHICYCVPSKEDCSCFKKRCPAGLIVSP</sequence>
<feature type="non-terminal residue" evidence="1">
    <location>
        <position position="1"/>
    </location>
</feature>
<keyword evidence="2" id="KW-1185">Reference proteome</keyword>
<dbReference type="AlphaFoldDB" id="A0A8B6CRD5"/>
<accession>A0A8B6CRD5</accession>
<name>A0A8B6CRD5_MYTGA</name>
<feature type="non-terminal residue" evidence="1">
    <location>
        <position position="158"/>
    </location>
</feature>
<protein>
    <submittedName>
        <fullName evidence="1">Uncharacterized protein</fullName>
    </submittedName>
</protein>